<dbReference type="Proteomes" id="UP000524237">
    <property type="component" value="Unassembled WGS sequence"/>
</dbReference>
<organism evidence="2 3">
    <name type="scientific">Alpinimonas psychrophila</name>
    <dbReference type="NCBI Taxonomy" id="748908"/>
    <lineage>
        <taxon>Bacteria</taxon>
        <taxon>Bacillati</taxon>
        <taxon>Actinomycetota</taxon>
        <taxon>Actinomycetes</taxon>
        <taxon>Micrococcales</taxon>
        <taxon>Microbacteriaceae</taxon>
        <taxon>Alpinimonas</taxon>
    </lineage>
</organism>
<dbReference type="SUPFAM" id="SSF53474">
    <property type="entry name" value="alpha/beta-Hydrolases"/>
    <property type="match status" value="1"/>
</dbReference>
<dbReference type="InterPro" id="IPR002925">
    <property type="entry name" value="Dienelactn_hydro"/>
</dbReference>
<protein>
    <submittedName>
        <fullName evidence="2">Carboxymethylenebutenolidase</fullName>
        <ecNumber evidence="2">3.1.1.45</ecNumber>
    </submittedName>
</protein>
<sequence>MSFAEDRRVDYRGTMSTRFRIDSPGETLKFGEVGRPTVIVSHDWFGRLPWLTAFANSLVMEGFRVLVPDHYHGWATTDPGEAGAMMAALDTEEALKRLDALLLSSAPARVALLGFSLGGRLSIMSASRGGADALVTYYGSAAASEHGIIPCPVLLQLAEIDDWAPTRDPEHLMTRLRDHGTSVTEFTYAGAQHGFANEQNPAAYDRNTAALAFARTVAFLNLHLSDAL</sequence>
<name>A0A7W3JUD1_9MICO</name>
<dbReference type="Gene3D" id="3.40.50.1820">
    <property type="entry name" value="alpha/beta hydrolase"/>
    <property type="match status" value="1"/>
</dbReference>
<gene>
    <name evidence="2" type="ORF">FB555_001541</name>
</gene>
<keyword evidence="2" id="KW-0378">Hydrolase</keyword>
<proteinExistence type="predicted"/>
<evidence type="ECO:0000313" key="2">
    <source>
        <dbReference type="EMBL" id="MBA8829436.1"/>
    </source>
</evidence>
<dbReference type="RefSeq" id="WP_182484869.1">
    <property type="nucleotide sequence ID" value="NZ_JACGWU010000004.1"/>
</dbReference>
<accession>A0A7W3JUD1</accession>
<comment type="caution">
    <text evidence="2">The sequence shown here is derived from an EMBL/GenBank/DDBJ whole genome shotgun (WGS) entry which is preliminary data.</text>
</comment>
<evidence type="ECO:0000313" key="3">
    <source>
        <dbReference type="Proteomes" id="UP000524237"/>
    </source>
</evidence>
<feature type="domain" description="Dienelactone hydrolase" evidence="1">
    <location>
        <begin position="35"/>
        <end position="222"/>
    </location>
</feature>
<dbReference type="InterPro" id="IPR029058">
    <property type="entry name" value="AB_hydrolase_fold"/>
</dbReference>
<keyword evidence="3" id="KW-1185">Reference proteome</keyword>
<dbReference type="EC" id="3.1.1.45" evidence="2"/>
<dbReference type="GO" id="GO:0008806">
    <property type="term" value="F:carboxymethylenebutenolidase activity"/>
    <property type="evidence" value="ECO:0007669"/>
    <property type="project" value="UniProtKB-EC"/>
</dbReference>
<dbReference type="Pfam" id="PF01738">
    <property type="entry name" value="DLH"/>
    <property type="match status" value="1"/>
</dbReference>
<dbReference type="EMBL" id="JACGWU010000004">
    <property type="protein sequence ID" value="MBA8829436.1"/>
    <property type="molecule type" value="Genomic_DNA"/>
</dbReference>
<reference evidence="2 3" key="1">
    <citation type="submission" date="2020-07" db="EMBL/GenBank/DDBJ databases">
        <title>Sequencing the genomes of 1000 actinobacteria strains.</title>
        <authorList>
            <person name="Klenk H.-P."/>
        </authorList>
    </citation>
    <scope>NUCLEOTIDE SEQUENCE [LARGE SCALE GENOMIC DNA]</scope>
    <source>
        <strain evidence="2 3">DSM 23737</strain>
    </source>
</reference>
<dbReference type="InterPro" id="IPR051049">
    <property type="entry name" value="Dienelactone_hydrolase-like"/>
</dbReference>
<dbReference type="PANTHER" id="PTHR46623:SF6">
    <property type="entry name" value="ALPHA_BETA-HYDROLASES SUPERFAMILY PROTEIN"/>
    <property type="match status" value="1"/>
</dbReference>
<dbReference type="AlphaFoldDB" id="A0A7W3JUD1"/>
<dbReference type="PANTHER" id="PTHR46623">
    <property type="entry name" value="CARBOXYMETHYLENEBUTENOLIDASE-RELATED"/>
    <property type="match status" value="1"/>
</dbReference>
<evidence type="ECO:0000259" key="1">
    <source>
        <dbReference type="Pfam" id="PF01738"/>
    </source>
</evidence>